<evidence type="ECO:0000259" key="1">
    <source>
        <dbReference type="Pfam" id="PF00561"/>
    </source>
</evidence>
<dbReference type="RefSeq" id="WP_026420262.1">
    <property type="nucleotide sequence ID" value="NZ_AUBJ02000001.1"/>
</dbReference>
<organism evidence="2 3">
    <name type="scientific">Actinoalloteichus caeruleus DSM 43889</name>
    <dbReference type="NCBI Taxonomy" id="1120930"/>
    <lineage>
        <taxon>Bacteria</taxon>
        <taxon>Bacillati</taxon>
        <taxon>Actinomycetota</taxon>
        <taxon>Actinomycetes</taxon>
        <taxon>Pseudonocardiales</taxon>
        <taxon>Pseudonocardiaceae</taxon>
        <taxon>Actinoalloteichus</taxon>
        <taxon>Actinoalloteichus cyanogriseus</taxon>
    </lineage>
</organism>
<dbReference type="Proteomes" id="UP000791080">
    <property type="component" value="Unassembled WGS sequence"/>
</dbReference>
<dbReference type="Pfam" id="PF00561">
    <property type="entry name" value="Abhydrolase_1"/>
    <property type="match status" value="1"/>
</dbReference>
<protein>
    <submittedName>
        <fullName evidence="2">Pimeloyl-ACP methyl ester carboxylesterase</fullName>
    </submittedName>
</protein>
<keyword evidence="3" id="KW-1185">Reference proteome</keyword>
<proteinExistence type="predicted"/>
<gene>
    <name evidence="2" type="ORF">G443_001032</name>
</gene>
<sequence length="254" mass="26552">MMTDRLVDVGGYALHARVQGSGPAVVLDGGGAGQGLGTWGPVPEGLAEFATVVTYDRAGVGRSGGTQAGSVVDMADDLRRLLRALDLDLPAVLVGWSYGGLVTQVYAARHPEDVAGLVLVDPTAAGTPPGSAVVRSSSFVLAAWLLRARAALGGRNARPLRELAVTLRGMPDAMAETARIREEHGLPPVPVRVITAGRRPRMPRAQLEHLTADHEALAALSPRGRVLVAEHASHQVPHDQPEVVLDAVGEVLRG</sequence>
<dbReference type="PANTHER" id="PTHR43798:SF33">
    <property type="entry name" value="HYDROLASE, PUTATIVE (AFU_ORTHOLOGUE AFUA_2G14860)-RELATED"/>
    <property type="match status" value="1"/>
</dbReference>
<dbReference type="Gene3D" id="3.40.50.1820">
    <property type="entry name" value="alpha/beta hydrolase"/>
    <property type="match status" value="1"/>
</dbReference>
<evidence type="ECO:0000313" key="2">
    <source>
        <dbReference type="EMBL" id="MCP2330762.1"/>
    </source>
</evidence>
<comment type="caution">
    <text evidence="2">The sequence shown here is derived from an EMBL/GenBank/DDBJ whole genome shotgun (WGS) entry which is preliminary data.</text>
</comment>
<dbReference type="InterPro" id="IPR050266">
    <property type="entry name" value="AB_hydrolase_sf"/>
</dbReference>
<reference evidence="2 3" key="1">
    <citation type="submission" date="2013-07" db="EMBL/GenBank/DDBJ databases">
        <authorList>
            <consortium name="DOE Joint Genome Institute"/>
            <person name="Reeve W."/>
            <person name="Huntemann M."/>
            <person name="Han J."/>
            <person name="Chen A."/>
            <person name="Kyrpides N."/>
            <person name="Mavromatis K."/>
            <person name="Markowitz V."/>
            <person name="Palaniappan K."/>
            <person name="Ivanova N."/>
            <person name="Schaumberg A."/>
            <person name="Pati A."/>
            <person name="Liolios K."/>
            <person name="Nordberg H.P."/>
            <person name="Cantor M.N."/>
            <person name="Hua S.X."/>
            <person name="Woyke T."/>
        </authorList>
    </citation>
    <scope>NUCLEOTIDE SEQUENCE [LARGE SCALE GENOMIC DNA]</scope>
    <source>
        <strain evidence="2 3">DSM 43889</strain>
    </source>
</reference>
<evidence type="ECO:0000313" key="3">
    <source>
        <dbReference type="Proteomes" id="UP000791080"/>
    </source>
</evidence>
<dbReference type="InterPro" id="IPR029058">
    <property type="entry name" value="AB_hydrolase_fold"/>
</dbReference>
<dbReference type="InterPro" id="IPR000073">
    <property type="entry name" value="AB_hydrolase_1"/>
</dbReference>
<accession>A0ABT1JE42</accession>
<feature type="domain" description="AB hydrolase-1" evidence="1">
    <location>
        <begin position="23"/>
        <end position="147"/>
    </location>
</feature>
<reference evidence="2 3" key="2">
    <citation type="submission" date="2022-06" db="EMBL/GenBank/DDBJ databases">
        <title>Genomic Encyclopedia of Type Strains, Phase I: the one thousand microbial genomes (KMG-I) project.</title>
        <authorList>
            <person name="Kyrpides N."/>
        </authorList>
    </citation>
    <scope>NUCLEOTIDE SEQUENCE [LARGE SCALE GENOMIC DNA]</scope>
    <source>
        <strain evidence="2 3">DSM 43889</strain>
    </source>
</reference>
<dbReference type="PANTHER" id="PTHR43798">
    <property type="entry name" value="MONOACYLGLYCEROL LIPASE"/>
    <property type="match status" value="1"/>
</dbReference>
<name>A0ABT1JE42_ACTCY</name>
<dbReference type="SUPFAM" id="SSF53474">
    <property type="entry name" value="alpha/beta-Hydrolases"/>
    <property type="match status" value="1"/>
</dbReference>
<dbReference type="EMBL" id="AUBJ02000001">
    <property type="protein sequence ID" value="MCP2330762.1"/>
    <property type="molecule type" value="Genomic_DNA"/>
</dbReference>